<name>A0A6J5MBN6_9CAUD</name>
<proteinExistence type="predicted"/>
<dbReference type="EMBL" id="LR796423">
    <property type="protein sequence ID" value="CAB4143581.1"/>
    <property type="molecule type" value="Genomic_DNA"/>
</dbReference>
<evidence type="ECO:0000313" key="1">
    <source>
        <dbReference type="EMBL" id="CAB4143581.1"/>
    </source>
</evidence>
<gene>
    <name evidence="1" type="ORF">UFOVP447_182</name>
</gene>
<accession>A0A6J5MBN6</accession>
<organism evidence="1">
    <name type="scientific">uncultured Caudovirales phage</name>
    <dbReference type="NCBI Taxonomy" id="2100421"/>
    <lineage>
        <taxon>Viruses</taxon>
        <taxon>Duplodnaviria</taxon>
        <taxon>Heunggongvirae</taxon>
        <taxon>Uroviricota</taxon>
        <taxon>Caudoviricetes</taxon>
        <taxon>Peduoviridae</taxon>
        <taxon>Maltschvirus</taxon>
        <taxon>Maltschvirus maltsch</taxon>
    </lineage>
</organism>
<reference evidence="1" key="1">
    <citation type="submission" date="2020-04" db="EMBL/GenBank/DDBJ databases">
        <authorList>
            <person name="Chiriac C."/>
            <person name="Salcher M."/>
            <person name="Ghai R."/>
            <person name="Kavagutti S V."/>
        </authorList>
    </citation>
    <scope>NUCLEOTIDE SEQUENCE</scope>
</reference>
<sequence>MFSMIPFPVKMLAIVFLIAGAAGWGYMKGSAHAEVELANYQAKAEKQISDLKTENTRISDNVVTEYVDRTNTIRDKEIIYRDRLVELGPGTSEVSTGWVELHDAAAKLADPDAMLASDKSPSGVMDNAALAVVLTNYRLAHGYRQQVISLQKWITDNRAAIEAANLKAPKED</sequence>
<protein>
    <submittedName>
        <fullName evidence="1">Uncharacterized protein</fullName>
    </submittedName>
</protein>